<organism evidence="1 2">
    <name type="scientific">Vararia minispora EC-137</name>
    <dbReference type="NCBI Taxonomy" id="1314806"/>
    <lineage>
        <taxon>Eukaryota</taxon>
        <taxon>Fungi</taxon>
        <taxon>Dikarya</taxon>
        <taxon>Basidiomycota</taxon>
        <taxon>Agaricomycotina</taxon>
        <taxon>Agaricomycetes</taxon>
        <taxon>Russulales</taxon>
        <taxon>Lachnocladiaceae</taxon>
        <taxon>Vararia</taxon>
    </lineage>
</organism>
<dbReference type="EMBL" id="MU273517">
    <property type="protein sequence ID" value="KAI0033549.1"/>
    <property type="molecule type" value="Genomic_DNA"/>
</dbReference>
<name>A0ACB8QNW4_9AGAM</name>
<dbReference type="Proteomes" id="UP000814128">
    <property type="component" value="Unassembled WGS sequence"/>
</dbReference>
<evidence type="ECO:0000313" key="1">
    <source>
        <dbReference type="EMBL" id="KAI0033549.1"/>
    </source>
</evidence>
<sequence length="719" mass="78804">MGDIDPQSSTLYEVENMSDSDWLDISSRESEVSDIPESDADDPFSRPHSPHSSSGSSDHNDEPDRWEGIIEPEDGDGVQSDHGHVDEALTSPPGGDAQSTLRFRDVARHRLVEELREREALEQSMISTLSTSRNSSLSASASTSAARSRDLRLSFPDPLTSSRDELNRSYDNVEIDESPSSSPAPPPFGDAEPTVANARVRVRAVAPEVPQPQPAPQPDLQVVLYGSQPTDKFRLVESLLDKLAVGSGLFLSKRQPSTPRVSNYVLDGMNKPFASVFTVQVVDNTEDEEVLVSVSVLLDRTTDLQLSQPISGELPSLAIIFLPHLLAALPRHTLYLPVVETRREFTDVSDSNEGFSADLLRRGVDRQWDVLRTPTSQTLLWHVDTPTVVMSEDEIIALDPAEVALGFEPLIPRRRRFVNVLRAQIASAPAMTLYACFPSLCFHSDQSSFSLAILSIVLGYIVSMSTPVMVPVEREVVSAVIKAFTHSANLSSVAMASSTPTSVEQPMPIMSTLPSSLSTAALSLQEQPPASLTPVVKPHVNAEASKFPNPSTYCPVTHSLALTSTKSLSVAPSTSKAVTIPRKAVFDLSTHFAGSIQDLFSPRVLIAAVRADMKELLDALDELLQVLSASAHTTLDMSLSVANNLRDQLRRRHRRAQDRARRLRAKGSQAWTDASKHVSERMEVARRRAKAIQAHIGDEAQAIVKRVRQRWDERRLVAA</sequence>
<gene>
    <name evidence="1" type="ORF">K488DRAFT_84829</name>
</gene>
<reference evidence="1" key="1">
    <citation type="submission" date="2021-02" db="EMBL/GenBank/DDBJ databases">
        <authorList>
            <consortium name="DOE Joint Genome Institute"/>
            <person name="Ahrendt S."/>
            <person name="Looney B.P."/>
            <person name="Miyauchi S."/>
            <person name="Morin E."/>
            <person name="Drula E."/>
            <person name="Courty P.E."/>
            <person name="Chicoki N."/>
            <person name="Fauchery L."/>
            <person name="Kohler A."/>
            <person name="Kuo A."/>
            <person name="Labutti K."/>
            <person name="Pangilinan J."/>
            <person name="Lipzen A."/>
            <person name="Riley R."/>
            <person name="Andreopoulos W."/>
            <person name="He G."/>
            <person name="Johnson J."/>
            <person name="Barry K.W."/>
            <person name="Grigoriev I.V."/>
            <person name="Nagy L."/>
            <person name="Hibbett D."/>
            <person name="Henrissat B."/>
            <person name="Matheny P.B."/>
            <person name="Labbe J."/>
            <person name="Martin F."/>
        </authorList>
    </citation>
    <scope>NUCLEOTIDE SEQUENCE</scope>
    <source>
        <strain evidence="1">EC-137</strain>
    </source>
</reference>
<reference evidence="1" key="2">
    <citation type="journal article" date="2022" name="New Phytol.">
        <title>Evolutionary transition to the ectomycorrhizal habit in the genomes of a hyperdiverse lineage of mushroom-forming fungi.</title>
        <authorList>
            <person name="Looney B."/>
            <person name="Miyauchi S."/>
            <person name="Morin E."/>
            <person name="Drula E."/>
            <person name="Courty P.E."/>
            <person name="Kohler A."/>
            <person name="Kuo A."/>
            <person name="LaButti K."/>
            <person name="Pangilinan J."/>
            <person name="Lipzen A."/>
            <person name="Riley R."/>
            <person name="Andreopoulos W."/>
            <person name="He G."/>
            <person name="Johnson J."/>
            <person name="Nolan M."/>
            <person name="Tritt A."/>
            <person name="Barry K.W."/>
            <person name="Grigoriev I.V."/>
            <person name="Nagy L.G."/>
            <person name="Hibbett D."/>
            <person name="Henrissat B."/>
            <person name="Matheny P.B."/>
            <person name="Labbe J."/>
            <person name="Martin F.M."/>
        </authorList>
    </citation>
    <scope>NUCLEOTIDE SEQUENCE</scope>
    <source>
        <strain evidence="1">EC-137</strain>
    </source>
</reference>
<accession>A0ACB8QNW4</accession>
<comment type="caution">
    <text evidence="1">The sequence shown here is derived from an EMBL/GenBank/DDBJ whole genome shotgun (WGS) entry which is preliminary data.</text>
</comment>
<keyword evidence="2" id="KW-1185">Reference proteome</keyword>
<evidence type="ECO:0000313" key="2">
    <source>
        <dbReference type="Proteomes" id="UP000814128"/>
    </source>
</evidence>
<proteinExistence type="predicted"/>
<protein>
    <submittedName>
        <fullName evidence="1">Uncharacterized protein</fullName>
    </submittedName>
</protein>